<dbReference type="SUPFAM" id="SSF47986">
    <property type="entry name" value="DEATH domain"/>
    <property type="match status" value="1"/>
</dbReference>
<accession>A0A8C0VY66</accession>
<keyword evidence="10" id="KW-0395">Inflammatory response</keyword>
<keyword evidence="8" id="KW-0067">ATP-binding</keyword>
<keyword evidence="4" id="KW-0399">Innate immunity</keyword>
<comment type="function">
    <text evidence="11">May be involved in inflammation and recognition of cytosolic pathogen-associated molecular patterns (PAMPs) not intercepted by membrane-bound receptors.</text>
</comment>
<dbReference type="InterPro" id="IPR041075">
    <property type="entry name" value="NOD1/2_WH"/>
</dbReference>
<dbReference type="InterPro" id="IPR027417">
    <property type="entry name" value="P-loop_NTPase"/>
</dbReference>
<keyword evidence="7" id="KW-0547">Nucleotide-binding</keyword>
<dbReference type="Pfam" id="PF13516">
    <property type="entry name" value="LRR_6"/>
    <property type="match status" value="2"/>
</dbReference>
<dbReference type="PANTHER" id="PTHR45690">
    <property type="entry name" value="NACHT, LRR AND PYD DOMAINS-CONTAINING PROTEIN 12"/>
    <property type="match status" value="1"/>
</dbReference>
<evidence type="ECO:0000256" key="6">
    <source>
        <dbReference type="ARBA" id="ARBA00022737"/>
    </source>
</evidence>
<evidence type="ECO:0000256" key="9">
    <source>
        <dbReference type="ARBA" id="ARBA00022859"/>
    </source>
</evidence>
<feature type="domain" description="Pyrin" evidence="12">
    <location>
        <begin position="7"/>
        <end position="100"/>
    </location>
</feature>
<proteinExistence type="inferred from homology"/>
<dbReference type="PROSITE" id="PS50837">
    <property type="entry name" value="NACHT"/>
    <property type="match status" value="1"/>
</dbReference>
<dbReference type="CDD" id="cd08320">
    <property type="entry name" value="Pyrin_NALPs"/>
    <property type="match status" value="1"/>
</dbReference>
<keyword evidence="5" id="KW-0433">Leucine-rich repeat</keyword>
<dbReference type="GO" id="GO:0006954">
    <property type="term" value="P:inflammatory response"/>
    <property type="evidence" value="ECO:0007669"/>
    <property type="project" value="UniProtKB-KW"/>
</dbReference>
<dbReference type="FunFam" id="3.40.50.300:FF:000442">
    <property type="entry name" value="NACHT, LRR and PYD domains-containing protein 3"/>
    <property type="match status" value="1"/>
</dbReference>
<dbReference type="GO" id="GO:0061702">
    <property type="term" value="C:canonical inflammasome complex"/>
    <property type="evidence" value="ECO:0007669"/>
    <property type="project" value="TreeGrafter"/>
</dbReference>
<dbReference type="PANTHER" id="PTHR45690:SF13">
    <property type="entry name" value="NACHT, LRR AND PYD DOMAINS-CONTAINING PROTEIN 9"/>
    <property type="match status" value="1"/>
</dbReference>
<reference evidence="14" key="1">
    <citation type="submission" date="2023-09" db="UniProtKB">
        <authorList>
            <consortium name="Ensembl"/>
        </authorList>
    </citation>
    <scope>IDENTIFICATION</scope>
</reference>
<dbReference type="SMART" id="SM01289">
    <property type="entry name" value="PYRIN"/>
    <property type="match status" value="1"/>
</dbReference>
<evidence type="ECO:0000256" key="10">
    <source>
        <dbReference type="ARBA" id="ARBA00023198"/>
    </source>
</evidence>
<evidence type="ECO:0008006" key="15">
    <source>
        <dbReference type="Google" id="ProtNLM"/>
    </source>
</evidence>
<name>A0A8C0VY66_CASCN</name>
<dbReference type="Pfam" id="PF05729">
    <property type="entry name" value="NACHT"/>
    <property type="match status" value="1"/>
</dbReference>
<dbReference type="GO" id="GO:0050727">
    <property type="term" value="P:regulation of inflammatory response"/>
    <property type="evidence" value="ECO:0007669"/>
    <property type="project" value="TreeGrafter"/>
</dbReference>
<dbReference type="GO" id="GO:0005524">
    <property type="term" value="F:ATP binding"/>
    <property type="evidence" value="ECO:0007669"/>
    <property type="project" value="UniProtKB-KW"/>
</dbReference>
<dbReference type="Gene3D" id="3.80.10.10">
    <property type="entry name" value="Ribonuclease Inhibitor"/>
    <property type="match status" value="1"/>
</dbReference>
<protein>
    <recommendedName>
        <fullName evidence="15">NACHT, LRR and PYD domains-containing protein 9</fullName>
    </recommendedName>
</protein>
<dbReference type="InterPro" id="IPR041267">
    <property type="entry name" value="NLRP_HD2"/>
</dbReference>
<evidence type="ECO:0000256" key="4">
    <source>
        <dbReference type="ARBA" id="ARBA00022588"/>
    </source>
</evidence>
<evidence type="ECO:0000259" key="13">
    <source>
        <dbReference type="PROSITE" id="PS50837"/>
    </source>
</evidence>
<organism evidence="14">
    <name type="scientific">Castor canadensis</name>
    <name type="common">American beaver</name>
    <dbReference type="NCBI Taxonomy" id="51338"/>
    <lineage>
        <taxon>Eukaryota</taxon>
        <taxon>Metazoa</taxon>
        <taxon>Chordata</taxon>
        <taxon>Craniata</taxon>
        <taxon>Vertebrata</taxon>
        <taxon>Euteleostomi</taxon>
        <taxon>Mammalia</taxon>
        <taxon>Eutheria</taxon>
        <taxon>Euarchontoglires</taxon>
        <taxon>Glires</taxon>
        <taxon>Rodentia</taxon>
        <taxon>Castorimorpha</taxon>
        <taxon>Castoridae</taxon>
        <taxon>Castor</taxon>
    </lineage>
</organism>
<dbReference type="InterPro" id="IPR004020">
    <property type="entry name" value="DAPIN"/>
</dbReference>
<dbReference type="GO" id="GO:0045087">
    <property type="term" value="P:innate immune response"/>
    <property type="evidence" value="ECO:0007669"/>
    <property type="project" value="UniProtKB-KW"/>
</dbReference>
<dbReference type="SUPFAM" id="SSF52540">
    <property type="entry name" value="P-loop containing nucleoside triphosphate hydrolases"/>
    <property type="match status" value="1"/>
</dbReference>
<evidence type="ECO:0000256" key="2">
    <source>
        <dbReference type="ARBA" id="ARBA00008665"/>
    </source>
</evidence>
<evidence type="ECO:0000313" key="14">
    <source>
        <dbReference type="Ensembl" id="ENSCCNP00000002103.1"/>
    </source>
</evidence>
<evidence type="ECO:0000256" key="1">
    <source>
        <dbReference type="ARBA" id="ARBA00004496"/>
    </source>
</evidence>
<evidence type="ECO:0000256" key="7">
    <source>
        <dbReference type="ARBA" id="ARBA00022741"/>
    </source>
</evidence>
<evidence type="ECO:0000256" key="11">
    <source>
        <dbReference type="ARBA" id="ARBA00059788"/>
    </source>
</evidence>
<sequence>MAGGDKMAESFFSEFGLVWYLEELRKEEFWKFKEFLRQEPQKFQLKPIPWTDIKKSSKEDLARLLDKHYPGKQAWDVTLSLFLQINRRDLWQKAQDEMRGKCKALQMQVLMDSLLGRNHMKEKFQLIWQTGTCLPVPENFYKETTRIEYIELHKACTAKDVEPVTVVLSGPEGIGKTTLLRRVMLDWASGNFLNQRFTFVFFFNVYEMKSIMETSLVELISRDWPESSETISDIFSQPERILFILDGFEQLKFDMKGNINLCDDWRHRQSPQIILRSLLQKRMLPESSLLLALGKVSMHKNYCWLLDPIDITVVGFSEDARKLYFSYFFHGKDKGLKAFKFVKGIKHLFSLCQNPLVCWMICTCMKWQLEKGRDMKVASETTTSFYISFLTSVFGAGSENCPPKNRDLLKSLCALASEGMWTQTFVFSSEDLRRKGVSESDVMVWVGMRLFQQRGDCFTFNHVCIQEFCAAMFYFLKEPTDHPNPAIGSVTHLVTASITEVQAHLCQMGVFVFGLSNETIISRLETFGFQVSKQIKQEIIQSLSKIIQCFSKCEPAEDLVCSQELFNGLFENQEEEFIIQVLDLFEDFFVYIGNMEELVISSFCLKHCRKLKKLHLCVDLLFLDNHELISDTNIQMLDLDNSALDSDSLAILFKALAQPVCKLQTLALGNGLDFCKAILHNPQLKHLNLYGTDIPHSGIKRLCETLRHPACNVEDLVLGKCDITGEDCADIASLIIHKKVKRLSLVENTVRNEGAKMLCEALKHPNCALETLMQNTLSSNVELSYCCLSSVACEYFSQALLCNKSLSLLDLGSNFLEDSGVAALCEALKQPGCILQELWLPGCYLTSDCCKDISATLICNEKLHTLKLGNNNIQDAGVKHLCEALRHPKCKLQRLGLDVCQLTTACCDDLASALTACKTLKSLNLDYITLDHDGVVVLCEALSHQDCVLETLGLDVSVFDEEILMVLQAMEEKVSHLNISPYPWLREEHMMRGLLI</sequence>
<keyword evidence="6" id="KW-0677">Repeat</keyword>
<comment type="subcellular location">
    <subcellularLocation>
        <location evidence="1">Cytoplasm</location>
    </subcellularLocation>
</comment>
<evidence type="ECO:0000256" key="8">
    <source>
        <dbReference type="ARBA" id="ARBA00022840"/>
    </source>
</evidence>
<dbReference type="SUPFAM" id="SSF52047">
    <property type="entry name" value="RNI-like"/>
    <property type="match status" value="1"/>
</dbReference>
<dbReference type="InterPro" id="IPR032675">
    <property type="entry name" value="LRR_dom_sf"/>
</dbReference>
<evidence type="ECO:0000256" key="5">
    <source>
        <dbReference type="ARBA" id="ARBA00022614"/>
    </source>
</evidence>
<dbReference type="Pfam" id="PF17779">
    <property type="entry name" value="WHD_NOD2"/>
    <property type="match status" value="1"/>
</dbReference>
<dbReference type="PROSITE" id="PS50824">
    <property type="entry name" value="DAPIN"/>
    <property type="match status" value="1"/>
</dbReference>
<dbReference type="InterPro" id="IPR001611">
    <property type="entry name" value="Leu-rich_rpt"/>
</dbReference>
<dbReference type="SMART" id="SM00368">
    <property type="entry name" value="LRR_RI"/>
    <property type="match status" value="8"/>
</dbReference>
<evidence type="ECO:0000259" key="12">
    <source>
        <dbReference type="PROSITE" id="PS50824"/>
    </source>
</evidence>
<dbReference type="Pfam" id="PF17776">
    <property type="entry name" value="NLRC4_HD2"/>
    <property type="match status" value="1"/>
</dbReference>
<dbReference type="Gene3D" id="3.40.50.300">
    <property type="entry name" value="P-loop containing nucleotide triphosphate hydrolases"/>
    <property type="match status" value="1"/>
</dbReference>
<dbReference type="InterPro" id="IPR007111">
    <property type="entry name" value="NACHT_NTPase"/>
</dbReference>
<evidence type="ECO:0000256" key="3">
    <source>
        <dbReference type="ARBA" id="ARBA00022490"/>
    </source>
</evidence>
<keyword evidence="3" id="KW-0963">Cytoplasm</keyword>
<dbReference type="InterPro" id="IPR011029">
    <property type="entry name" value="DEATH-like_dom_sf"/>
</dbReference>
<feature type="domain" description="NACHT" evidence="13">
    <location>
        <begin position="164"/>
        <end position="292"/>
    </location>
</feature>
<dbReference type="Ensembl" id="ENSCCNT00000002798.1">
    <property type="protein sequence ID" value="ENSCCNP00000002103.1"/>
    <property type="gene ID" value="ENSCCNG00000001963.1"/>
</dbReference>
<keyword evidence="9" id="KW-0391">Immunity</keyword>
<dbReference type="InterPro" id="IPR050637">
    <property type="entry name" value="NLRP_innate_immun_reg"/>
</dbReference>
<dbReference type="Pfam" id="PF02758">
    <property type="entry name" value="PYRIN"/>
    <property type="match status" value="1"/>
</dbReference>
<dbReference type="AlphaFoldDB" id="A0A8C0VY66"/>
<dbReference type="FunFam" id="1.10.533.10:FF:000056">
    <property type="entry name" value="NACHT, LRR and PYD domains-containing protein 14"/>
    <property type="match status" value="1"/>
</dbReference>
<comment type="similarity">
    <text evidence="2">Belongs to the NLRP family.</text>
</comment>
<dbReference type="Gene3D" id="1.10.533.10">
    <property type="entry name" value="Death Domain, Fas"/>
    <property type="match status" value="1"/>
</dbReference>
<gene>
    <name evidence="14" type="primary">LOC109675524</name>
</gene>